<keyword evidence="4" id="KW-1185">Reference proteome</keyword>
<dbReference type="GO" id="GO:0099152">
    <property type="term" value="P:regulation of neurotransmitter receptor transport, endosome to postsynaptic membrane"/>
    <property type="evidence" value="ECO:0007669"/>
    <property type="project" value="TreeGrafter"/>
</dbReference>
<feature type="coiled-coil region" evidence="1">
    <location>
        <begin position="473"/>
        <end position="500"/>
    </location>
</feature>
<feature type="coiled-coil region" evidence="1">
    <location>
        <begin position="59"/>
        <end position="124"/>
    </location>
</feature>
<dbReference type="GO" id="GO:0099158">
    <property type="term" value="P:regulation of recycling endosome localization within postsynapse"/>
    <property type="evidence" value="ECO:0007669"/>
    <property type="project" value="TreeGrafter"/>
</dbReference>
<evidence type="ECO:0000313" key="4">
    <source>
        <dbReference type="Proteomes" id="UP000286415"/>
    </source>
</evidence>
<dbReference type="EMBL" id="NIRI02000005">
    <property type="protein sequence ID" value="KAG5455105.1"/>
    <property type="molecule type" value="Genomic_DNA"/>
</dbReference>
<accession>A0A8T1N2I9</accession>
<dbReference type="GO" id="GO:0098887">
    <property type="term" value="P:neurotransmitter receptor transport, endosome to postsynaptic membrane"/>
    <property type="evidence" value="ECO:0007669"/>
    <property type="project" value="TreeGrafter"/>
</dbReference>
<dbReference type="AlphaFoldDB" id="A0A8T1N2I9"/>
<evidence type="ECO:0000313" key="3">
    <source>
        <dbReference type="EMBL" id="KAG5455105.1"/>
    </source>
</evidence>
<proteinExistence type="predicted"/>
<dbReference type="GO" id="GO:0098837">
    <property type="term" value="C:postsynaptic recycling endosome"/>
    <property type="evidence" value="ECO:0007669"/>
    <property type="project" value="TreeGrafter"/>
</dbReference>
<dbReference type="OrthoDB" id="6269447at2759"/>
<feature type="region of interest" description="Disordered" evidence="2">
    <location>
        <begin position="333"/>
        <end position="352"/>
    </location>
</feature>
<dbReference type="Proteomes" id="UP000286415">
    <property type="component" value="Unassembled WGS sequence"/>
</dbReference>
<dbReference type="GO" id="GO:0098998">
    <property type="term" value="C:extrinsic component of postsynaptic early endosome membrane"/>
    <property type="evidence" value="ECO:0007669"/>
    <property type="project" value="TreeGrafter"/>
</dbReference>
<evidence type="ECO:0000256" key="1">
    <source>
        <dbReference type="SAM" id="Coils"/>
    </source>
</evidence>
<protein>
    <submittedName>
        <fullName evidence="3">Uncharacterized protein</fullName>
    </submittedName>
</protein>
<comment type="caution">
    <text evidence="3">The sequence shown here is derived from an EMBL/GenBank/DDBJ whole genome shotgun (WGS) entry which is preliminary data.</text>
</comment>
<evidence type="ECO:0000256" key="2">
    <source>
        <dbReference type="SAM" id="MobiDB-lite"/>
    </source>
</evidence>
<sequence>MGIVLSERVEASMLDWIPVDSRLFAVRLATSVRESRGNAHFMAQTALSAEEFQRFQSQLLDLREANIEANERRLRAEARVRQLESELLSAQKFADSHNHDRTRMEEVERENKHLREKIQGTETAFQLQSSTLRAECHHLTTELAKLQQSLNKPRQAQGCQTLSVPLTSVSVQTIDRLSDALDSEPLSLQEVAELRTALDISNTSQAVYRLATQTLSDKLSELEAIVCGDVAHLHAQLGEMQSERASLLDKLEQAHHCVKEAEDAQRELRTQLELQRIRGEKVHRELRRQLTRLVRSHQLESAEQSSLRKSSIYSSSSSLSSAVAPIPGASLTNGECSSVHPETSPPLDSSEAKRLEVPPGFFSLADFKALVDRLSEVQEENCVFRRHIQRLESELVSKSKALQMELDKCIHGSSSSPSFCIPASTARFDSTRHSVGPHPVGNSFSWLSSLKSAVAPGLTTNQHGISSTHLESINRLKRMCEQLVTENVQLTEELEKLRAKA</sequence>
<dbReference type="InterPro" id="IPR026204">
    <property type="entry name" value="GRIPAP1"/>
</dbReference>
<dbReference type="GO" id="GO:1905244">
    <property type="term" value="P:regulation of modification of synaptic structure"/>
    <property type="evidence" value="ECO:0007669"/>
    <property type="project" value="TreeGrafter"/>
</dbReference>
<dbReference type="PANTHER" id="PTHR18978:SF1">
    <property type="entry name" value="GRIP1-ASSOCIATED PROTEIN 1"/>
    <property type="match status" value="1"/>
</dbReference>
<organism evidence="3 4">
    <name type="scientific">Clonorchis sinensis</name>
    <name type="common">Chinese liver fluke</name>
    <dbReference type="NCBI Taxonomy" id="79923"/>
    <lineage>
        <taxon>Eukaryota</taxon>
        <taxon>Metazoa</taxon>
        <taxon>Spiralia</taxon>
        <taxon>Lophotrochozoa</taxon>
        <taxon>Platyhelminthes</taxon>
        <taxon>Trematoda</taxon>
        <taxon>Digenea</taxon>
        <taxon>Opisthorchiida</taxon>
        <taxon>Opisthorchiata</taxon>
        <taxon>Opisthorchiidae</taxon>
        <taxon>Clonorchis</taxon>
    </lineage>
</organism>
<reference evidence="3 4" key="1">
    <citation type="journal article" date="2018" name="Biotechnol. Adv.">
        <title>Improved genomic resources and new bioinformatic workflow for the carcinogenic parasite Clonorchis sinensis: Biotechnological implications.</title>
        <authorList>
            <person name="Wang D."/>
            <person name="Korhonen P.K."/>
            <person name="Gasser R.B."/>
            <person name="Young N.D."/>
        </authorList>
    </citation>
    <scope>NUCLEOTIDE SEQUENCE [LARGE SCALE GENOMIC DNA]</scope>
    <source>
        <strain evidence="3">Cs-k2</strain>
    </source>
</reference>
<name>A0A8T1N2I9_CLOSI</name>
<dbReference type="PANTHER" id="PTHR18978">
    <property type="entry name" value="GRIP-1 ASSOCIATED PROTEIN 1"/>
    <property type="match status" value="1"/>
</dbReference>
<gene>
    <name evidence="3" type="ORF">CSKR_107363</name>
</gene>
<keyword evidence="1" id="KW-0175">Coiled coil</keyword>
<dbReference type="GO" id="GO:0098978">
    <property type="term" value="C:glutamatergic synapse"/>
    <property type="evidence" value="ECO:0007669"/>
    <property type="project" value="TreeGrafter"/>
</dbReference>
<reference evidence="3 4" key="2">
    <citation type="journal article" date="2021" name="Genomics">
        <title>High-quality reference genome for Clonorchis sinensis.</title>
        <authorList>
            <person name="Young N.D."/>
            <person name="Stroehlein A.J."/>
            <person name="Kinkar L."/>
            <person name="Wang T."/>
            <person name="Sohn W.M."/>
            <person name="Chang B.C.H."/>
            <person name="Kaur P."/>
            <person name="Weisz D."/>
            <person name="Dudchenko O."/>
            <person name="Aiden E.L."/>
            <person name="Korhonen P.K."/>
            <person name="Gasser R.B."/>
        </authorList>
    </citation>
    <scope>NUCLEOTIDE SEQUENCE [LARGE SCALE GENOMIC DNA]</scope>
    <source>
        <strain evidence="3">Cs-k2</strain>
    </source>
</reference>